<gene>
    <name evidence="10" type="ORF">Dthio_PD2766</name>
</gene>
<evidence type="ECO:0000256" key="1">
    <source>
        <dbReference type="ARBA" id="ARBA00001633"/>
    </source>
</evidence>
<comment type="caution">
    <text evidence="10">The sequence shown here is derived from an EMBL/GenBank/DDBJ whole genome shotgun (WGS) entry which is preliminary data.</text>
</comment>
<dbReference type="AlphaFoldDB" id="D6SKZ0"/>
<keyword evidence="6" id="KW-0822">Tryptophan biosynthesis</keyword>
<comment type="pathway">
    <text evidence="2">Amino-acid biosynthesis; L-tryptophan biosynthesis; L-tryptophan from chorismate: step 4/5.</text>
</comment>
<dbReference type="InterPro" id="IPR011060">
    <property type="entry name" value="RibuloseP-bd_barrel"/>
</dbReference>
<evidence type="ECO:0000313" key="10">
    <source>
        <dbReference type="EMBL" id="EFI35351.1"/>
    </source>
</evidence>
<proteinExistence type="predicted"/>
<evidence type="ECO:0000256" key="7">
    <source>
        <dbReference type="ARBA" id="ARBA00023141"/>
    </source>
</evidence>
<keyword evidence="11" id="KW-1185">Reference proteome</keyword>
<dbReference type="SUPFAM" id="SSF51366">
    <property type="entry name" value="Ribulose-phoshate binding barrel"/>
    <property type="match status" value="1"/>
</dbReference>
<name>D6SKZ0_9BACT</name>
<dbReference type="Pfam" id="PF00218">
    <property type="entry name" value="IGPS"/>
    <property type="match status" value="1"/>
</dbReference>
<dbReference type="GO" id="GO:0004640">
    <property type="term" value="F:phosphoribosylanthranilate isomerase activity"/>
    <property type="evidence" value="ECO:0007669"/>
    <property type="project" value="TreeGrafter"/>
</dbReference>
<dbReference type="GO" id="GO:0004425">
    <property type="term" value="F:indole-3-glycerol-phosphate synthase activity"/>
    <property type="evidence" value="ECO:0007669"/>
    <property type="project" value="UniProtKB-EC"/>
</dbReference>
<evidence type="ECO:0000256" key="3">
    <source>
        <dbReference type="ARBA" id="ARBA00012362"/>
    </source>
</evidence>
<accession>D6SKZ0</accession>
<dbReference type="GO" id="GO:0000162">
    <property type="term" value="P:L-tryptophan biosynthetic process"/>
    <property type="evidence" value="ECO:0007669"/>
    <property type="project" value="UniProtKB-UniPathway"/>
</dbReference>
<evidence type="ECO:0000313" key="11">
    <source>
        <dbReference type="Proteomes" id="UP000005496"/>
    </source>
</evidence>
<dbReference type="InterPro" id="IPR013785">
    <property type="entry name" value="Aldolase_TIM"/>
</dbReference>
<evidence type="ECO:0000259" key="9">
    <source>
        <dbReference type="Pfam" id="PF00218"/>
    </source>
</evidence>
<keyword evidence="7" id="KW-0057">Aromatic amino acid biosynthesis</keyword>
<evidence type="ECO:0000256" key="6">
    <source>
        <dbReference type="ARBA" id="ARBA00022822"/>
    </source>
</evidence>
<evidence type="ECO:0000256" key="5">
    <source>
        <dbReference type="ARBA" id="ARBA00022793"/>
    </source>
</evidence>
<dbReference type="Proteomes" id="UP000005496">
    <property type="component" value="Unassembled WGS sequence"/>
</dbReference>
<dbReference type="EMBL" id="ACJN02000001">
    <property type="protein sequence ID" value="EFI35351.1"/>
    <property type="molecule type" value="Genomic_DNA"/>
</dbReference>
<evidence type="ECO:0000256" key="8">
    <source>
        <dbReference type="ARBA" id="ARBA00023239"/>
    </source>
</evidence>
<evidence type="ECO:0000256" key="2">
    <source>
        <dbReference type="ARBA" id="ARBA00004696"/>
    </source>
</evidence>
<protein>
    <recommendedName>
        <fullName evidence="3">indole-3-glycerol-phosphate synthase</fullName>
        <ecNumber evidence="3">4.1.1.48</ecNumber>
    </recommendedName>
</protein>
<keyword evidence="5" id="KW-0210">Decarboxylase</keyword>
<dbReference type="EC" id="4.1.1.48" evidence="3"/>
<reference evidence="10" key="1">
    <citation type="submission" date="2010-05" db="EMBL/GenBank/DDBJ databases">
        <title>The draft genome of Desulfonatronospira thiodismutans ASO3-1.</title>
        <authorList>
            <consortium name="US DOE Joint Genome Institute (JGI-PGF)"/>
            <person name="Lucas S."/>
            <person name="Copeland A."/>
            <person name="Lapidus A."/>
            <person name="Cheng J.-F."/>
            <person name="Bruce D."/>
            <person name="Goodwin L."/>
            <person name="Pitluck S."/>
            <person name="Chertkov O."/>
            <person name="Brettin T."/>
            <person name="Detter J.C."/>
            <person name="Han C."/>
            <person name="Land M.L."/>
            <person name="Hauser L."/>
            <person name="Kyrpides N."/>
            <person name="Mikhailova N."/>
            <person name="Muyzer G."/>
            <person name="Woyke T."/>
        </authorList>
    </citation>
    <scope>NUCLEOTIDE SEQUENCE [LARGE SCALE GENOMIC DNA]</scope>
    <source>
        <strain evidence="10">ASO3-1</strain>
    </source>
</reference>
<dbReference type="UniPathway" id="UPA00035">
    <property type="reaction ID" value="UER00043"/>
</dbReference>
<dbReference type="InterPro" id="IPR001468">
    <property type="entry name" value="Indole-3-GlycerolPSynthase_CS"/>
</dbReference>
<evidence type="ECO:0000256" key="4">
    <source>
        <dbReference type="ARBA" id="ARBA00022605"/>
    </source>
</evidence>
<dbReference type="OrthoDB" id="9804217at2"/>
<dbReference type="RefSeq" id="WP_008868483.1">
    <property type="nucleotide sequence ID" value="NZ_ACJN02000001.1"/>
</dbReference>
<dbReference type="PROSITE" id="PS00614">
    <property type="entry name" value="IGPS"/>
    <property type="match status" value="1"/>
</dbReference>
<dbReference type="InterPro" id="IPR013798">
    <property type="entry name" value="Indole-3-glycerol_P_synth_dom"/>
</dbReference>
<dbReference type="PANTHER" id="PTHR22854">
    <property type="entry name" value="TRYPTOPHAN BIOSYNTHESIS PROTEIN"/>
    <property type="match status" value="1"/>
</dbReference>
<sequence>MLDKFMQAKAGELKALRELKAGGGTLEEYQGPRPGFREAVAGPGPAIIAEYKRSSPSRGVINEELSPQKAVQEFMSGGAAAFSVLTEEEYFGGRIEYLEEFAGHGVPVLRKDFIFDYLQVEQTAATPASALLLIARVVKDLGLLSDLIRVSRIHNLEPVVEIFAPRELDMVRQAGADIIMVNNRDLDRLTVDLDMSRNLVPQKKPQEVWICASGIDNSAQVDELYGLGFDAFLIGTSIMSCDQPGEKLKELFP</sequence>
<organism evidence="10 11">
    <name type="scientific">Desulfonatronospira thiodismutans ASO3-1</name>
    <dbReference type="NCBI Taxonomy" id="555779"/>
    <lineage>
        <taxon>Bacteria</taxon>
        <taxon>Pseudomonadati</taxon>
        <taxon>Thermodesulfobacteriota</taxon>
        <taxon>Desulfovibrionia</taxon>
        <taxon>Desulfovibrionales</taxon>
        <taxon>Desulfonatronovibrionaceae</taxon>
        <taxon>Desulfonatronospira</taxon>
    </lineage>
</organism>
<dbReference type="PANTHER" id="PTHR22854:SF2">
    <property type="entry name" value="INDOLE-3-GLYCEROL-PHOSPHATE SYNTHASE"/>
    <property type="match status" value="1"/>
</dbReference>
<comment type="catalytic activity">
    <reaction evidence="1">
        <text>1-(2-carboxyphenylamino)-1-deoxy-D-ribulose 5-phosphate + H(+) = (1S,2R)-1-C-(indol-3-yl)glycerol 3-phosphate + CO2 + H2O</text>
        <dbReference type="Rhea" id="RHEA:23476"/>
        <dbReference type="ChEBI" id="CHEBI:15377"/>
        <dbReference type="ChEBI" id="CHEBI:15378"/>
        <dbReference type="ChEBI" id="CHEBI:16526"/>
        <dbReference type="ChEBI" id="CHEBI:58613"/>
        <dbReference type="ChEBI" id="CHEBI:58866"/>
        <dbReference type="EC" id="4.1.1.48"/>
    </reaction>
</comment>
<keyword evidence="4" id="KW-0028">Amino-acid biosynthesis</keyword>
<feature type="domain" description="Indole-3-glycerol phosphate synthase" evidence="9">
    <location>
        <begin position="3"/>
        <end position="251"/>
    </location>
</feature>
<dbReference type="CDD" id="cd00331">
    <property type="entry name" value="IGPS"/>
    <property type="match status" value="1"/>
</dbReference>
<keyword evidence="8 10" id="KW-0456">Lyase</keyword>
<dbReference type="InterPro" id="IPR045186">
    <property type="entry name" value="Indole-3-glycerol_P_synth"/>
</dbReference>
<dbReference type="eggNOG" id="COG0134">
    <property type="taxonomic scope" value="Bacteria"/>
</dbReference>
<dbReference type="Gene3D" id="3.20.20.70">
    <property type="entry name" value="Aldolase class I"/>
    <property type="match status" value="1"/>
</dbReference>